<evidence type="ECO:0000256" key="2">
    <source>
        <dbReference type="ARBA" id="ARBA00006454"/>
    </source>
</evidence>
<proteinExistence type="inferred from homology"/>
<dbReference type="OrthoDB" id="10056939at2759"/>
<comment type="caution">
    <text evidence="11">The sequence shown here is derived from an EMBL/GenBank/DDBJ whole genome shotgun (WGS) entry which is preliminary data.</text>
</comment>
<dbReference type="InterPro" id="IPR006563">
    <property type="entry name" value="POX_dom"/>
</dbReference>
<sequence length="614" mass="69081">MENDIFGVALAITNQNPMALEETSSHVLSGPIIHQDALENNSQRHMMAGYPVFSTLQEEAISNLHITNEDNVVNPGMTTSRYMSLACNPFGNNDLREHLIENSLSAASIANLLSGSTSVQDNINSAMPSASALPTEEIRTFISNNSCNTFNSSLSASDNCAYGVEDDTELLVSKRDMNMNSQNFRWNCDEMMGQQVLLSRTMTTVRPSYHVMSSSDAAWIPSKSTLNSGDQYTYCMPSNELSLTLGSSQLSIMNIRNIPDQCSEISCSGITQVTSKDNRYRDATELQVSSQFLRHSENDVGLGMGLEMRHNLPSSEDLSLDCGSSGHVHFSHLMLTSRYLNVAQQILAEVTNYALENQSDLNDSLARIESETRDPFSSISQGESPDELQHPSGETKSQSHMELLLQRQIPKTKKTELISMLQMIDQGFNKCMDQIQNVVSAFREATNSGTAPLPARFALHSISILYKSLRERITSQILFVSQHLSNEFMFEKEKSFESSFIQKQWALQQLRRSDQQSWRPQRGLPEKSVAVLRAWMFQNFLHPYPKDSEKQLLAMKSGLTRSQVSNWFINARVRLWKPMIEEMYSEISRKNRNEEGAGDHRNDANSGSQRIRMN</sequence>
<protein>
    <recommendedName>
        <fullName evidence="10">Homeobox domain-containing protein</fullName>
    </recommendedName>
</protein>
<keyword evidence="12" id="KW-1185">Reference proteome</keyword>
<keyword evidence="5 8" id="KW-0371">Homeobox</keyword>
<dbReference type="Pfam" id="PF05920">
    <property type="entry name" value="Homeobox_KN"/>
    <property type="match status" value="1"/>
</dbReference>
<evidence type="ECO:0000256" key="7">
    <source>
        <dbReference type="ARBA" id="ARBA00023242"/>
    </source>
</evidence>
<dbReference type="SMART" id="SM00389">
    <property type="entry name" value="HOX"/>
    <property type="match status" value="1"/>
</dbReference>
<dbReference type="CDD" id="cd00086">
    <property type="entry name" value="homeodomain"/>
    <property type="match status" value="1"/>
</dbReference>
<evidence type="ECO:0000256" key="9">
    <source>
        <dbReference type="SAM" id="MobiDB-lite"/>
    </source>
</evidence>
<evidence type="ECO:0000313" key="12">
    <source>
        <dbReference type="Proteomes" id="UP000652761"/>
    </source>
</evidence>
<dbReference type="AlphaFoldDB" id="A0A843UM04"/>
<dbReference type="GO" id="GO:0006355">
    <property type="term" value="P:regulation of DNA-templated transcription"/>
    <property type="evidence" value="ECO:0007669"/>
    <property type="project" value="InterPro"/>
</dbReference>
<feature type="region of interest" description="Disordered" evidence="9">
    <location>
        <begin position="591"/>
        <end position="614"/>
    </location>
</feature>
<dbReference type="PROSITE" id="PS50071">
    <property type="entry name" value="HOMEOBOX_2"/>
    <property type="match status" value="1"/>
</dbReference>
<keyword evidence="4 8" id="KW-0238">DNA-binding</keyword>
<dbReference type="Proteomes" id="UP000652761">
    <property type="component" value="Unassembled WGS sequence"/>
</dbReference>
<feature type="DNA-binding region" description="Homeobox" evidence="8">
    <location>
        <begin position="517"/>
        <end position="579"/>
    </location>
</feature>
<keyword evidence="7 8" id="KW-0539">Nucleus</keyword>
<evidence type="ECO:0000259" key="10">
    <source>
        <dbReference type="PROSITE" id="PS50071"/>
    </source>
</evidence>
<accession>A0A843UM04</accession>
<dbReference type="GO" id="GO:0005634">
    <property type="term" value="C:nucleus"/>
    <property type="evidence" value="ECO:0007669"/>
    <property type="project" value="UniProtKB-SubCell"/>
</dbReference>
<feature type="region of interest" description="Disordered" evidence="9">
    <location>
        <begin position="372"/>
        <end position="400"/>
    </location>
</feature>
<gene>
    <name evidence="11" type="ORF">Taro_017012</name>
</gene>
<dbReference type="PANTHER" id="PTHR11850">
    <property type="entry name" value="HOMEOBOX PROTEIN TRANSCRIPTION FACTORS"/>
    <property type="match status" value="1"/>
</dbReference>
<organism evidence="11 12">
    <name type="scientific">Colocasia esculenta</name>
    <name type="common">Wild taro</name>
    <name type="synonym">Arum esculentum</name>
    <dbReference type="NCBI Taxonomy" id="4460"/>
    <lineage>
        <taxon>Eukaryota</taxon>
        <taxon>Viridiplantae</taxon>
        <taxon>Streptophyta</taxon>
        <taxon>Embryophyta</taxon>
        <taxon>Tracheophyta</taxon>
        <taxon>Spermatophyta</taxon>
        <taxon>Magnoliopsida</taxon>
        <taxon>Liliopsida</taxon>
        <taxon>Araceae</taxon>
        <taxon>Aroideae</taxon>
        <taxon>Colocasieae</taxon>
        <taxon>Colocasia</taxon>
    </lineage>
</organism>
<dbReference type="EMBL" id="NMUH01000765">
    <property type="protein sequence ID" value="MQL84505.1"/>
    <property type="molecule type" value="Genomic_DNA"/>
</dbReference>
<evidence type="ECO:0000256" key="3">
    <source>
        <dbReference type="ARBA" id="ARBA00023015"/>
    </source>
</evidence>
<dbReference type="SUPFAM" id="SSF46689">
    <property type="entry name" value="Homeodomain-like"/>
    <property type="match status" value="1"/>
</dbReference>
<dbReference type="Pfam" id="PF07526">
    <property type="entry name" value="POX"/>
    <property type="match status" value="1"/>
</dbReference>
<evidence type="ECO:0000313" key="11">
    <source>
        <dbReference type="EMBL" id="MQL84505.1"/>
    </source>
</evidence>
<evidence type="ECO:0000256" key="5">
    <source>
        <dbReference type="ARBA" id="ARBA00023155"/>
    </source>
</evidence>
<dbReference type="GO" id="GO:0003677">
    <property type="term" value="F:DNA binding"/>
    <property type="evidence" value="ECO:0007669"/>
    <property type="project" value="UniProtKB-UniRule"/>
</dbReference>
<dbReference type="InterPro" id="IPR009057">
    <property type="entry name" value="Homeodomain-like_sf"/>
</dbReference>
<comment type="similarity">
    <text evidence="2">Belongs to the TALE/BELL homeobox family.</text>
</comment>
<dbReference type="SMART" id="SM00574">
    <property type="entry name" value="POX"/>
    <property type="match status" value="1"/>
</dbReference>
<evidence type="ECO:0000256" key="6">
    <source>
        <dbReference type="ARBA" id="ARBA00023163"/>
    </source>
</evidence>
<dbReference type="Gene3D" id="1.10.10.60">
    <property type="entry name" value="Homeodomain-like"/>
    <property type="match status" value="1"/>
</dbReference>
<dbReference type="InterPro" id="IPR050224">
    <property type="entry name" value="TALE_homeobox"/>
</dbReference>
<evidence type="ECO:0000256" key="4">
    <source>
        <dbReference type="ARBA" id="ARBA00023125"/>
    </source>
</evidence>
<feature type="domain" description="Homeobox" evidence="10">
    <location>
        <begin position="515"/>
        <end position="578"/>
    </location>
</feature>
<feature type="compositionally biased region" description="Basic and acidic residues" evidence="9">
    <location>
        <begin position="591"/>
        <end position="603"/>
    </location>
</feature>
<name>A0A843UM04_COLES</name>
<dbReference type="InterPro" id="IPR001356">
    <property type="entry name" value="HD"/>
</dbReference>
<keyword evidence="3" id="KW-0805">Transcription regulation</keyword>
<evidence type="ECO:0000256" key="1">
    <source>
        <dbReference type="ARBA" id="ARBA00004123"/>
    </source>
</evidence>
<dbReference type="SMR" id="A0A843UM04"/>
<dbReference type="InterPro" id="IPR008422">
    <property type="entry name" value="KN_HD"/>
</dbReference>
<reference evidence="11" key="1">
    <citation type="submission" date="2017-07" db="EMBL/GenBank/DDBJ databases">
        <title>Taro Niue Genome Assembly and Annotation.</title>
        <authorList>
            <person name="Atibalentja N."/>
            <person name="Keating K."/>
            <person name="Fields C.J."/>
        </authorList>
    </citation>
    <scope>NUCLEOTIDE SEQUENCE</scope>
    <source>
        <strain evidence="11">Niue_2</strain>
        <tissue evidence="11">Leaf</tissue>
    </source>
</reference>
<evidence type="ECO:0000256" key="8">
    <source>
        <dbReference type="PROSITE-ProRule" id="PRU00108"/>
    </source>
</evidence>
<keyword evidence="6" id="KW-0804">Transcription</keyword>
<feature type="compositionally biased region" description="Polar residues" evidence="9">
    <location>
        <begin position="604"/>
        <end position="614"/>
    </location>
</feature>
<comment type="subcellular location">
    <subcellularLocation>
        <location evidence="1 8">Nucleus</location>
    </subcellularLocation>
</comment>